<proteinExistence type="predicted"/>
<evidence type="ECO:0000313" key="8">
    <source>
        <dbReference type="Proteomes" id="UP001557470"/>
    </source>
</evidence>
<feature type="compositionally biased region" description="Polar residues" evidence="5">
    <location>
        <begin position="926"/>
        <end position="950"/>
    </location>
</feature>
<dbReference type="InterPro" id="IPR038890">
    <property type="entry name" value="ZDBF2"/>
</dbReference>
<evidence type="ECO:0000256" key="5">
    <source>
        <dbReference type="SAM" id="MobiDB-lite"/>
    </source>
</evidence>
<reference evidence="7 8" key="1">
    <citation type="submission" date="2024-06" db="EMBL/GenBank/DDBJ databases">
        <authorList>
            <person name="Pan Q."/>
            <person name="Wen M."/>
            <person name="Jouanno E."/>
            <person name="Zahm M."/>
            <person name="Klopp C."/>
            <person name="Cabau C."/>
            <person name="Louis A."/>
            <person name="Berthelot C."/>
            <person name="Parey E."/>
            <person name="Roest Crollius H."/>
            <person name="Montfort J."/>
            <person name="Robinson-Rechavi M."/>
            <person name="Bouchez O."/>
            <person name="Lampietro C."/>
            <person name="Lopez Roques C."/>
            <person name="Donnadieu C."/>
            <person name="Postlethwait J."/>
            <person name="Bobe J."/>
            <person name="Verreycken H."/>
            <person name="Guiguen Y."/>
        </authorList>
    </citation>
    <scope>NUCLEOTIDE SEQUENCE [LARGE SCALE GENOMIC DNA]</scope>
    <source>
        <strain evidence="7">Up_M1</strain>
        <tissue evidence="7">Testis</tissue>
    </source>
</reference>
<protein>
    <recommendedName>
        <fullName evidence="6">DBF4-type domain-containing protein</fullName>
    </recommendedName>
</protein>
<sequence length="961" mass="106499">MPADKQSVSSVQDAEHGQTDPQRTMDIDSMGEREEEPGPSRVPPPRQGYCSCCQVLYNSVEQHILSPSHMEVVRRPRARATSVSLMERFLSDVIQHHPHHYNDPRPTHFDLPALSSPLIPREELSDLGASNEDAVSPGTREHDPSFGDSSCQLIYVQEADVASETRNSPPGGRRSGKVVTDRLTPPLPELHTRQSSWGGTHSHKPSVIQLRAHTAKPCIQPQTPPPLHRKAHRKTNRRRARGSDTSSSIPPARSPASPELRVTPRKEKARKTPENHPLPKLRGLTQGTKPRTVNTGWAAWAGVPPWRRRETQEELAFSSDQSDLVGDTIEEVIQRHCYGHSPTRHHQGDHSMWTGKKAIGAAGDTDSFHISLLGSLGVGSGNSEDWDTPVRVALGRVTEDREDPAVEVGLRGGEHESRDLACLMEVQVNMEDLTYTSQLDSALHPEARTARPGEGETKSEEILPALPHIPASFVGKTWTQVQLEDEQKVEVMVQEFRQGRFLCYFESESLARYGKRSQCRKRCDQMEEMEDGGWVPLGDHTNEDDDPGCRTRGREGFRLRKVSRSYRLASRCQVVKVSHGTQTTPAVIPTIQQRTLDQMCSSLDIQPLPCSDVSVDQEKTPEMKTRLCLGRLPPSYSRIMTPLQPKTALVYILNSPESPPFDLNPRLRPFGRGHRGRKRSCDVGLKVQYKSVPLRYYDPATHRILKTPPKGIHLAPSPTGLHGPVKSHAVRQLFRSLSPDINSERQGGEGRTDGSGGRRRGRSRGSVASGSLLETGGAKDQGSSEAGSSATTPFSRSSLSNSSRFPLGALTTDTISNPEVTRQRSRRGGRGGARRKLQTSRPLTHEKGPSSPYRPRTPRRRQKGGTREWQPVTRSYKRRRLPQISSSPPPKDLSPTIKPRIGSSSRVAESRKLSRPKSPAKASAQRGPSTPSKQAIRTPSLRSSPRQKPSIQPPPALRGRR</sequence>
<feature type="region of interest" description="Disordered" evidence="5">
    <location>
        <begin position="161"/>
        <end position="203"/>
    </location>
</feature>
<evidence type="ECO:0000256" key="2">
    <source>
        <dbReference type="ARBA" id="ARBA00022771"/>
    </source>
</evidence>
<keyword evidence="1" id="KW-0479">Metal-binding</keyword>
<feature type="compositionally biased region" description="Pro residues" evidence="5">
    <location>
        <begin position="951"/>
        <end position="961"/>
    </location>
</feature>
<keyword evidence="3" id="KW-0862">Zinc</keyword>
<dbReference type="GO" id="GO:0008270">
    <property type="term" value="F:zinc ion binding"/>
    <property type="evidence" value="ECO:0007669"/>
    <property type="project" value="UniProtKB-KW"/>
</dbReference>
<comment type="caution">
    <text evidence="7">The sequence shown here is derived from an EMBL/GenBank/DDBJ whole genome shotgun (WGS) entry which is preliminary data.</text>
</comment>
<dbReference type="Pfam" id="PF07535">
    <property type="entry name" value="zf-DBF"/>
    <property type="match status" value="1"/>
</dbReference>
<evidence type="ECO:0000256" key="4">
    <source>
        <dbReference type="PROSITE-ProRule" id="PRU00600"/>
    </source>
</evidence>
<feature type="compositionally biased region" description="Low complexity" evidence="5">
    <location>
        <begin position="791"/>
        <end position="807"/>
    </location>
</feature>
<evidence type="ECO:0000256" key="3">
    <source>
        <dbReference type="ARBA" id="ARBA00022833"/>
    </source>
</evidence>
<feature type="region of interest" description="Disordered" evidence="5">
    <location>
        <begin position="127"/>
        <end position="148"/>
    </location>
</feature>
<dbReference type="AlphaFoldDB" id="A0ABD0XKW5"/>
<feature type="domain" description="DBF4-type" evidence="6">
    <location>
        <begin position="43"/>
        <end position="92"/>
    </location>
</feature>
<feature type="compositionally biased region" description="Polar residues" evidence="5">
    <location>
        <begin position="781"/>
        <end position="790"/>
    </location>
</feature>
<keyword evidence="2 4" id="KW-0863">Zinc-finger</keyword>
<organism evidence="7 8">
    <name type="scientific">Umbra pygmaea</name>
    <name type="common">Eastern mudminnow</name>
    <dbReference type="NCBI Taxonomy" id="75934"/>
    <lineage>
        <taxon>Eukaryota</taxon>
        <taxon>Metazoa</taxon>
        <taxon>Chordata</taxon>
        <taxon>Craniata</taxon>
        <taxon>Vertebrata</taxon>
        <taxon>Euteleostomi</taxon>
        <taxon>Actinopterygii</taxon>
        <taxon>Neopterygii</taxon>
        <taxon>Teleostei</taxon>
        <taxon>Protacanthopterygii</taxon>
        <taxon>Esociformes</taxon>
        <taxon>Umbridae</taxon>
        <taxon>Umbra</taxon>
    </lineage>
</organism>
<feature type="region of interest" description="Disordered" evidence="5">
    <location>
        <begin position="217"/>
        <end position="291"/>
    </location>
</feature>
<dbReference type="Proteomes" id="UP001557470">
    <property type="component" value="Unassembled WGS sequence"/>
</dbReference>
<dbReference type="InterPro" id="IPR038545">
    <property type="entry name" value="Znf_DBF_sf"/>
</dbReference>
<accession>A0ABD0XKW5</accession>
<feature type="compositionally biased region" description="Basic residues" evidence="5">
    <location>
        <begin position="823"/>
        <end position="838"/>
    </location>
</feature>
<feature type="compositionally biased region" description="Basic residues" evidence="5">
    <location>
        <begin position="227"/>
        <end position="240"/>
    </location>
</feature>
<evidence type="ECO:0000259" key="6">
    <source>
        <dbReference type="PROSITE" id="PS51265"/>
    </source>
</evidence>
<feature type="compositionally biased region" description="Basic and acidic residues" evidence="5">
    <location>
        <begin position="13"/>
        <end position="38"/>
    </location>
</feature>
<evidence type="ECO:0000256" key="1">
    <source>
        <dbReference type="ARBA" id="ARBA00022723"/>
    </source>
</evidence>
<name>A0ABD0XKW5_UMBPY</name>
<dbReference type="Gene3D" id="6.10.250.3410">
    <property type="entry name" value="DBF zinc finger"/>
    <property type="match status" value="1"/>
</dbReference>
<keyword evidence="8" id="KW-1185">Reference proteome</keyword>
<feature type="compositionally biased region" description="Basic and acidic residues" evidence="5">
    <location>
        <begin position="262"/>
        <end position="274"/>
    </location>
</feature>
<dbReference type="PANTHER" id="PTHR21639">
    <property type="entry name" value="DBF4-TYPE ZINC FINGER-CONTAINING PROTEIN 2"/>
    <property type="match status" value="1"/>
</dbReference>
<evidence type="ECO:0000313" key="7">
    <source>
        <dbReference type="EMBL" id="KAL1022029.1"/>
    </source>
</evidence>
<gene>
    <name evidence="7" type="ORF">UPYG_G00021330</name>
</gene>
<dbReference type="InterPro" id="IPR006572">
    <property type="entry name" value="Znf_DBF"/>
</dbReference>
<dbReference type="PANTHER" id="PTHR21639:SF5">
    <property type="entry name" value="DBF4-TYPE ZINC FINGER-CONTAINING PROTEIN 2"/>
    <property type="match status" value="1"/>
</dbReference>
<feature type="compositionally biased region" description="Polar residues" evidence="5">
    <location>
        <begin position="811"/>
        <end position="820"/>
    </location>
</feature>
<feature type="region of interest" description="Disordered" evidence="5">
    <location>
        <begin position="737"/>
        <end position="961"/>
    </location>
</feature>
<feature type="compositionally biased region" description="Polar residues" evidence="5">
    <location>
        <begin position="1"/>
        <end position="12"/>
    </location>
</feature>
<feature type="region of interest" description="Disordered" evidence="5">
    <location>
        <begin position="1"/>
        <end position="45"/>
    </location>
</feature>
<dbReference type="EMBL" id="JAGEUA010000001">
    <property type="protein sequence ID" value="KAL1022029.1"/>
    <property type="molecule type" value="Genomic_DNA"/>
</dbReference>
<dbReference type="PROSITE" id="PS51265">
    <property type="entry name" value="ZF_DBF4"/>
    <property type="match status" value="1"/>
</dbReference>
<feature type="compositionally biased region" description="Basic and acidic residues" evidence="5">
    <location>
        <begin position="742"/>
        <end position="752"/>
    </location>
</feature>
<feature type="compositionally biased region" description="Low complexity" evidence="5">
    <location>
        <begin position="246"/>
        <end position="258"/>
    </location>
</feature>